<dbReference type="PRINTS" id="PR00985">
    <property type="entry name" value="TRNASYNTHLEU"/>
</dbReference>
<dbReference type="Pfam" id="PF13603">
    <property type="entry name" value="tRNA-synt_1_2"/>
    <property type="match status" value="1"/>
</dbReference>
<dbReference type="SUPFAM" id="SSF50677">
    <property type="entry name" value="ValRS/IleRS/LeuRS editing domain"/>
    <property type="match status" value="1"/>
</dbReference>
<dbReference type="EMBL" id="CP003184">
    <property type="protein sequence ID" value="AFK85158.1"/>
    <property type="molecule type" value="Genomic_DNA"/>
</dbReference>
<keyword evidence="4 9" id="KW-0547">Nucleotide-binding</keyword>
<keyword evidence="2 9" id="KW-0963">Cytoplasm</keyword>
<evidence type="ECO:0000256" key="5">
    <source>
        <dbReference type="ARBA" id="ARBA00022840"/>
    </source>
</evidence>
<dbReference type="InterPro" id="IPR013155">
    <property type="entry name" value="M/V/L/I-tRNA-synth_anticd-bd"/>
</dbReference>
<dbReference type="SUPFAM" id="SSF52374">
    <property type="entry name" value="Nucleotidylyl transferase"/>
    <property type="match status" value="1"/>
</dbReference>
<protein>
    <recommendedName>
        <fullName evidence="9">Leucine--tRNA ligase</fullName>
        <ecNumber evidence="9">6.1.1.4</ecNumber>
    </recommendedName>
    <alternativeName>
        <fullName evidence="9">Leucyl-tRNA synthetase</fullName>
        <shortName evidence="9">LeuRS</shortName>
    </alternativeName>
</protein>
<dbReference type="PANTHER" id="PTHR43740">
    <property type="entry name" value="LEUCYL-TRNA SYNTHETASE"/>
    <property type="match status" value="1"/>
</dbReference>
<evidence type="ECO:0000256" key="10">
    <source>
        <dbReference type="RuleBase" id="RU363039"/>
    </source>
</evidence>
<evidence type="ECO:0000256" key="8">
    <source>
        <dbReference type="ARBA" id="ARBA00047469"/>
    </source>
</evidence>
<dbReference type="NCBIfam" id="TIGR00396">
    <property type="entry name" value="leuS_bact"/>
    <property type="match status" value="1"/>
</dbReference>
<feature type="binding site" evidence="9">
    <location>
        <position position="578"/>
    </location>
    <ligand>
        <name>ATP</name>
        <dbReference type="ChEBI" id="CHEBI:30616"/>
    </ligand>
</feature>
<comment type="caution">
    <text evidence="9">Lacks conserved residue(s) required for the propagation of feature annotation.</text>
</comment>
<dbReference type="CDD" id="cd00812">
    <property type="entry name" value="LeuRS_core"/>
    <property type="match status" value="1"/>
</dbReference>
<dbReference type="STRING" id="1094508.Tsac_0122"/>
<evidence type="ECO:0000256" key="3">
    <source>
        <dbReference type="ARBA" id="ARBA00022598"/>
    </source>
</evidence>
<evidence type="ECO:0000313" key="16">
    <source>
        <dbReference type="Proteomes" id="UP000006178"/>
    </source>
</evidence>
<evidence type="ECO:0000256" key="7">
    <source>
        <dbReference type="ARBA" id="ARBA00023146"/>
    </source>
</evidence>
<feature type="domain" description="Leucyl-tRNA synthetase editing" evidence="14">
    <location>
        <begin position="218"/>
        <end position="399"/>
    </location>
</feature>
<dbReference type="Gene3D" id="3.40.50.620">
    <property type="entry name" value="HUPs"/>
    <property type="match status" value="2"/>
</dbReference>
<comment type="subcellular location">
    <subcellularLocation>
        <location evidence="9">Cytoplasm</location>
    </subcellularLocation>
</comment>
<dbReference type="GO" id="GO:0006429">
    <property type="term" value="P:leucyl-tRNA aminoacylation"/>
    <property type="evidence" value="ECO:0007669"/>
    <property type="project" value="UniProtKB-UniRule"/>
</dbReference>
<evidence type="ECO:0000256" key="2">
    <source>
        <dbReference type="ARBA" id="ARBA00022490"/>
    </source>
</evidence>
<dbReference type="InterPro" id="IPR015413">
    <property type="entry name" value="Methionyl/Leucyl_tRNA_Synth"/>
</dbReference>
<dbReference type="PANTHER" id="PTHR43740:SF2">
    <property type="entry name" value="LEUCINE--TRNA LIGASE, MITOCHONDRIAL"/>
    <property type="match status" value="1"/>
</dbReference>
<keyword evidence="3 9" id="KW-0436">Ligase</keyword>
<evidence type="ECO:0000259" key="13">
    <source>
        <dbReference type="Pfam" id="PF09334"/>
    </source>
</evidence>
<feature type="domain" description="Methionyl/Leucyl tRNA synthetase" evidence="13">
    <location>
        <begin position="40"/>
        <end position="185"/>
    </location>
</feature>
<dbReference type="InterPro" id="IPR009080">
    <property type="entry name" value="tRNAsynth_Ia_anticodon-bd"/>
</dbReference>
<name>I3VRL3_THESW</name>
<comment type="catalytic activity">
    <reaction evidence="8 9">
        <text>tRNA(Leu) + L-leucine + ATP = L-leucyl-tRNA(Leu) + AMP + diphosphate</text>
        <dbReference type="Rhea" id="RHEA:11688"/>
        <dbReference type="Rhea" id="RHEA-COMP:9613"/>
        <dbReference type="Rhea" id="RHEA-COMP:9622"/>
        <dbReference type="ChEBI" id="CHEBI:30616"/>
        <dbReference type="ChEBI" id="CHEBI:33019"/>
        <dbReference type="ChEBI" id="CHEBI:57427"/>
        <dbReference type="ChEBI" id="CHEBI:78442"/>
        <dbReference type="ChEBI" id="CHEBI:78494"/>
        <dbReference type="ChEBI" id="CHEBI:456215"/>
        <dbReference type="EC" id="6.1.1.4"/>
    </reaction>
</comment>
<evidence type="ECO:0000256" key="9">
    <source>
        <dbReference type="HAMAP-Rule" id="MF_00049"/>
    </source>
</evidence>
<evidence type="ECO:0000256" key="4">
    <source>
        <dbReference type="ARBA" id="ARBA00022741"/>
    </source>
</evidence>
<keyword evidence="5 9" id="KW-0067">ATP-binding</keyword>
<reference evidence="15 16" key="1">
    <citation type="journal article" date="2014" name="Appl. Environ. Microbiol.">
        <title>Profile of Secreted Hydrolases, Associated Proteins, and SlpA in Thermoanaerobacterium saccharolyticum during the Degradation of Hemicellulose.</title>
        <authorList>
            <person name="Currie D.H."/>
            <person name="Guss A.M."/>
            <person name="Herring C.D."/>
            <person name="Giannone R.J."/>
            <person name="Johnson C.M."/>
            <person name="Lankford P.K."/>
            <person name="Brown S.D."/>
            <person name="Hettich R.L."/>
            <person name="Lynd L.R."/>
        </authorList>
    </citation>
    <scope>NUCLEOTIDE SEQUENCE [LARGE SCALE GENOMIC DNA]</scope>
    <source>
        <strain evidence="16">DSM 8691 / JW/SL-YS485</strain>
    </source>
</reference>
<dbReference type="Gene3D" id="3.10.20.590">
    <property type="match status" value="1"/>
</dbReference>
<evidence type="ECO:0000259" key="14">
    <source>
        <dbReference type="Pfam" id="PF13603"/>
    </source>
</evidence>
<feature type="domain" description="Methionyl/Valyl/Leucyl/Isoleucyl-tRNA synthetase anticodon-binding" evidence="12">
    <location>
        <begin position="658"/>
        <end position="778"/>
    </location>
</feature>
<dbReference type="PATRIC" id="fig|1094508.3.peg.123"/>
<proteinExistence type="inferred from homology"/>
<feature type="short sequence motif" description="'KMSKS' region" evidence="9">
    <location>
        <begin position="575"/>
        <end position="579"/>
    </location>
</feature>
<dbReference type="Pfam" id="PF08264">
    <property type="entry name" value="Anticodon_1"/>
    <property type="match status" value="1"/>
</dbReference>
<dbReference type="Pfam" id="PF09334">
    <property type="entry name" value="tRNA-synt_1g"/>
    <property type="match status" value="1"/>
</dbReference>
<dbReference type="Pfam" id="PF00133">
    <property type="entry name" value="tRNA-synt_1"/>
    <property type="match status" value="1"/>
</dbReference>
<dbReference type="FunFam" id="3.40.50.620:FF:000003">
    <property type="entry name" value="Leucine--tRNA ligase"/>
    <property type="match status" value="1"/>
</dbReference>
<gene>
    <name evidence="9" type="primary">leuS</name>
    <name evidence="15" type="ordered locus">Tsac_0122</name>
</gene>
<keyword evidence="6 9" id="KW-0648">Protein biosynthesis</keyword>
<comment type="similarity">
    <text evidence="1 9 10">Belongs to the class-I aminoacyl-tRNA synthetase family.</text>
</comment>
<evidence type="ECO:0000313" key="15">
    <source>
        <dbReference type="EMBL" id="AFK85158.1"/>
    </source>
</evidence>
<evidence type="ECO:0000256" key="1">
    <source>
        <dbReference type="ARBA" id="ARBA00005594"/>
    </source>
</evidence>
<dbReference type="EC" id="6.1.1.4" evidence="9"/>
<dbReference type="HAMAP" id="MF_00049_B">
    <property type="entry name" value="Leu_tRNA_synth_B"/>
    <property type="match status" value="1"/>
</dbReference>
<dbReference type="eggNOG" id="COG0495">
    <property type="taxonomic scope" value="Bacteria"/>
</dbReference>
<dbReference type="InterPro" id="IPR002302">
    <property type="entry name" value="Leu-tRNA-ligase"/>
</dbReference>
<evidence type="ECO:0000259" key="11">
    <source>
        <dbReference type="Pfam" id="PF00133"/>
    </source>
</evidence>
<sequence length="814" mass="93932">MAYSRDIDKKWQKKWEDTKLYKFNPDNIDKKLYCLEMFSYPSGAKLHAGHWYNYGPADSWARMKRMQGYEVFHPMGFDAFGLPAENYAIKTGIHPQDSTLQNIKTMERQLREMGATFDWDYEVITCLPDYYKWTQWVFLQLYKKGLAYRKKAPVNWCPSCKTVLANEQVVEGTCERCGSEVTKKDLTQWFLKITEYAEELLDKLDELDWPEKTKMMQRNWIGKSDGAEIEFKVDGKDISFKVFTTRADTLYGVTYVVLAPENEIVDLITTDEHRRNVEDYKEYAKKQSEIERLSTEKEKTGVFTGAYAIHPITGERVPIWISDYVLATYGTGCVMAVPAHDERDYAFAKKYDLPIKRVIKGNDGVDDSLPFVEYGILVDSGDFTGSKSEDARIEIVKTLEKEGKGALKVNYRLRDWLVSRQRYWGAPIPIIHCEKCGLVPVPEEDLPVLLPYNVEFSPDGESPLKKSEEFMNTTCPKCGGKALRDPDTLDTFVDSSWYFLRYPDNKNEKEPFNKELIDKMLPVDKYIGGAEHACMHLLYARFVTKALRDLGYLDFDEPFKSLIHQGIILGPDGNKMSKSRGNTISPDEYINEYGSDVFRMYLMFGFAFTEGGPWNDDGIKAMSRFIQRIERLVDKFIEDKGKESKDEISKDEKELNYVRNYTIKSVTEDAEKFQFNTAIARIMELVNALYKYDADVEIKNTRLYEETVADLIRLLAPFAPHFAEEMWEKIGYGYSVFNQKWPKYDEKALVKDAIEIAVQVNGKVRGRLEISPDASEKEIQDTALSAESIKQYIDGKEIVKIVVVKGRLVNIVVK</sequence>
<dbReference type="RefSeq" id="WP_014757082.1">
    <property type="nucleotide sequence ID" value="NC_017992.1"/>
</dbReference>
<dbReference type="InterPro" id="IPR014729">
    <property type="entry name" value="Rossmann-like_a/b/a_fold"/>
</dbReference>
<dbReference type="InterPro" id="IPR025709">
    <property type="entry name" value="Leu_tRNA-synth_edit"/>
</dbReference>
<dbReference type="AlphaFoldDB" id="I3VRL3"/>
<dbReference type="FunFam" id="1.10.730.10:FF:000011">
    <property type="entry name" value="Leucine--tRNA ligase chloroplastic/mitochondrial"/>
    <property type="match status" value="1"/>
</dbReference>
<dbReference type="FunFam" id="3.40.50.620:FF:000056">
    <property type="entry name" value="Leucine--tRNA ligase"/>
    <property type="match status" value="1"/>
</dbReference>
<evidence type="ECO:0000256" key="6">
    <source>
        <dbReference type="ARBA" id="ARBA00022917"/>
    </source>
</evidence>
<accession>I3VRL3</accession>
<feature type="domain" description="Aminoacyl-tRNA synthetase class Ia" evidence="11">
    <location>
        <begin position="413"/>
        <end position="603"/>
    </location>
</feature>
<evidence type="ECO:0000259" key="12">
    <source>
        <dbReference type="Pfam" id="PF08264"/>
    </source>
</evidence>
<keyword evidence="16" id="KW-1185">Reference proteome</keyword>
<keyword evidence="7 9" id="KW-0030">Aminoacyl-tRNA synthetase</keyword>
<dbReference type="FunFam" id="3.10.20.590:FF:000001">
    <property type="entry name" value="Leucine--tRNA ligase"/>
    <property type="match status" value="1"/>
</dbReference>
<dbReference type="Gene3D" id="1.10.730.10">
    <property type="entry name" value="Isoleucyl-tRNA Synthetase, Domain 1"/>
    <property type="match status" value="1"/>
</dbReference>
<dbReference type="GO" id="GO:0005524">
    <property type="term" value="F:ATP binding"/>
    <property type="evidence" value="ECO:0007669"/>
    <property type="project" value="UniProtKB-UniRule"/>
</dbReference>
<dbReference type="InterPro" id="IPR002300">
    <property type="entry name" value="aa-tRNA-synth_Ia"/>
</dbReference>
<dbReference type="GO" id="GO:0005829">
    <property type="term" value="C:cytosol"/>
    <property type="evidence" value="ECO:0007669"/>
    <property type="project" value="TreeGrafter"/>
</dbReference>
<dbReference type="KEGG" id="tsh:Tsac_0122"/>
<organism evidence="15 16">
    <name type="scientific">Thermoanaerobacterium saccharolyticum (strain DSM 8691 / JW/SL-YS485)</name>
    <dbReference type="NCBI Taxonomy" id="1094508"/>
    <lineage>
        <taxon>Bacteria</taxon>
        <taxon>Bacillati</taxon>
        <taxon>Bacillota</taxon>
        <taxon>Clostridia</taxon>
        <taxon>Thermoanaerobacterales</taxon>
        <taxon>Thermoanaerobacteraceae</taxon>
        <taxon>Thermoanaerobacterium</taxon>
    </lineage>
</organism>
<dbReference type="GO" id="GO:0002161">
    <property type="term" value="F:aminoacyl-tRNA deacylase activity"/>
    <property type="evidence" value="ECO:0007669"/>
    <property type="project" value="InterPro"/>
</dbReference>
<dbReference type="GO" id="GO:0004823">
    <property type="term" value="F:leucine-tRNA ligase activity"/>
    <property type="evidence" value="ECO:0007669"/>
    <property type="project" value="UniProtKB-UniRule"/>
</dbReference>
<dbReference type="Proteomes" id="UP000006178">
    <property type="component" value="Chromosome"/>
</dbReference>
<dbReference type="InterPro" id="IPR009008">
    <property type="entry name" value="Val/Leu/Ile-tRNA-synth_edit"/>
</dbReference>
<dbReference type="CDD" id="cd07958">
    <property type="entry name" value="Anticodon_Ia_Leu_BEm"/>
    <property type="match status" value="1"/>
</dbReference>
<dbReference type="SUPFAM" id="SSF47323">
    <property type="entry name" value="Anticodon-binding domain of a subclass of class I aminoacyl-tRNA synthetases"/>
    <property type="match status" value="1"/>
</dbReference>